<evidence type="ECO:0000256" key="4">
    <source>
        <dbReference type="ARBA" id="ARBA00022842"/>
    </source>
</evidence>
<accession>A0A2G2VYC3</accession>
<dbReference type="GO" id="GO:0005829">
    <property type="term" value="C:cytosol"/>
    <property type="evidence" value="ECO:0007669"/>
    <property type="project" value="TreeGrafter"/>
</dbReference>
<evidence type="ECO:0000256" key="2">
    <source>
        <dbReference type="ARBA" id="ARBA00007812"/>
    </source>
</evidence>
<keyword evidence="6" id="KW-0670">Pyruvate</keyword>
<comment type="similarity">
    <text evidence="2">Belongs to the TPP enzyme family.</text>
</comment>
<comment type="caution">
    <text evidence="6">The sequence shown here is derived from an EMBL/GenBank/DDBJ whole genome shotgun (WGS) entry which is preliminary data.</text>
</comment>
<dbReference type="EMBL" id="MLFT02000009">
    <property type="protein sequence ID" value="PHT37976.1"/>
    <property type="molecule type" value="Genomic_DNA"/>
</dbReference>
<evidence type="ECO:0000256" key="5">
    <source>
        <dbReference type="ARBA" id="ARBA00023052"/>
    </source>
</evidence>
<keyword evidence="4" id="KW-0460">Magnesium</keyword>
<dbReference type="STRING" id="33114.A0A2G2VYC3"/>
<protein>
    <submittedName>
        <fullName evidence="6">Pyruvate decarboxylase 1</fullName>
    </submittedName>
</protein>
<evidence type="ECO:0000256" key="1">
    <source>
        <dbReference type="ARBA" id="ARBA00001964"/>
    </source>
</evidence>
<evidence type="ECO:0000256" key="3">
    <source>
        <dbReference type="ARBA" id="ARBA00022723"/>
    </source>
</evidence>
<organism evidence="6 7">
    <name type="scientific">Capsicum baccatum</name>
    <name type="common">Peruvian pepper</name>
    <dbReference type="NCBI Taxonomy" id="33114"/>
    <lineage>
        <taxon>Eukaryota</taxon>
        <taxon>Viridiplantae</taxon>
        <taxon>Streptophyta</taxon>
        <taxon>Embryophyta</taxon>
        <taxon>Tracheophyta</taxon>
        <taxon>Spermatophyta</taxon>
        <taxon>Magnoliopsida</taxon>
        <taxon>eudicotyledons</taxon>
        <taxon>Gunneridae</taxon>
        <taxon>Pentapetalae</taxon>
        <taxon>asterids</taxon>
        <taxon>lamiids</taxon>
        <taxon>Solanales</taxon>
        <taxon>Solanaceae</taxon>
        <taxon>Solanoideae</taxon>
        <taxon>Capsiceae</taxon>
        <taxon>Capsicum</taxon>
    </lineage>
</organism>
<evidence type="ECO:0000313" key="7">
    <source>
        <dbReference type="Proteomes" id="UP000224567"/>
    </source>
</evidence>
<gene>
    <name evidence="6" type="ORF">CQW23_21549</name>
</gene>
<proteinExistence type="inferred from homology"/>
<reference evidence="7" key="2">
    <citation type="journal article" date="2017" name="J. Anim. Genet.">
        <title>Multiple reference genome sequences of hot pepper reveal the massive evolution of plant disease resistance genes by retroduplication.</title>
        <authorList>
            <person name="Kim S."/>
            <person name="Park J."/>
            <person name="Yeom S.-I."/>
            <person name="Kim Y.-M."/>
            <person name="Seo E."/>
            <person name="Kim K.-T."/>
            <person name="Kim M.-S."/>
            <person name="Lee J.M."/>
            <person name="Cheong K."/>
            <person name="Shin H.-S."/>
            <person name="Kim S.-B."/>
            <person name="Han K."/>
            <person name="Lee J."/>
            <person name="Park M."/>
            <person name="Lee H.-A."/>
            <person name="Lee H.-Y."/>
            <person name="Lee Y."/>
            <person name="Oh S."/>
            <person name="Lee J.H."/>
            <person name="Choi E."/>
            <person name="Choi E."/>
            <person name="Lee S.E."/>
            <person name="Jeon J."/>
            <person name="Kim H."/>
            <person name="Choi G."/>
            <person name="Song H."/>
            <person name="Lee J."/>
            <person name="Lee S.-C."/>
            <person name="Kwon J.-K."/>
            <person name="Lee H.-Y."/>
            <person name="Koo N."/>
            <person name="Hong Y."/>
            <person name="Kim R.W."/>
            <person name="Kang W.-H."/>
            <person name="Huh J.H."/>
            <person name="Kang B.-C."/>
            <person name="Yang T.-J."/>
            <person name="Lee Y.-H."/>
            <person name="Bennetzen J.L."/>
            <person name="Choi D."/>
        </authorList>
    </citation>
    <scope>NUCLEOTIDE SEQUENCE [LARGE SCALE GENOMIC DNA]</scope>
    <source>
        <strain evidence="7">cv. PBC81</strain>
    </source>
</reference>
<dbReference type="PANTHER" id="PTHR43452">
    <property type="entry name" value="PYRUVATE DECARBOXYLASE"/>
    <property type="match status" value="1"/>
</dbReference>
<dbReference type="GO" id="GO:0000949">
    <property type="term" value="P:aromatic amino acid family catabolic process to alcohol via Ehrlich pathway"/>
    <property type="evidence" value="ECO:0007669"/>
    <property type="project" value="TreeGrafter"/>
</dbReference>
<keyword evidence="5" id="KW-0786">Thiamine pyrophosphate</keyword>
<dbReference type="AlphaFoldDB" id="A0A2G2VYC3"/>
<dbReference type="InterPro" id="IPR012110">
    <property type="entry name" value="PDC/IPDC-like"/>
</dbReference>
<reference evidence="6 7" key="1">
    <citation type="journal article" date="2017" name="Genome Biol.">
        <title>New reference genome sequences of hot pepper reveal the massive evolution of plant disease-resistance genes by retroduplication.</title>
        <authorList>
            <person name="Kim S."/>
            <person name="Park J."/>
            <person name="Yeom S.I."/>
            <person name="Kim Y.M."/>
            <person name="Seo E."/>
            <person name="Kim K.T."/>
            <person name="Kim M.S."/>
            <person name="Lee J.M."/>
            <person name="Cheong K."/>
            <person name="Shin H.S."/>
            <person name="Kim S.B."/>
            <person name="Han K."/>
            <person name="Lee J."/>
            <person name="Park M."/>
            <person name="Lee H.A."/>
            <person name="Lee H.Y."/>
            <person name="Lee Y."/>
            <person name="Oh S."/>
            <person name="Lee J.H."/>
            <person name="Choi E."/>
            <person name="Choi E."/>
            <person name="Lee S.E."/>
            <person name="Jeon J."/>
            <person name="Kim H."/>
            <person name="Choi G."/>
            <person name="Song H."/>
            <person name="Lee J."/>
            <person name="Lee S.C."/>
            <person name="Kwon J.K."/>
            <person name="Lee H.Y."/>
            <person name="Koo N."/>
            <person name="Hong Y."/>
            <person name="Kim R.W."/>
            <person name="Kang W.H."/>
            <person name="Huh J.H."/>
            <person name="Kang B.C."/>
            <person name="Yang T.J."/>
            <person name="Lee Y.H."/>
            <person name="Bennetzen J.L."/>
            <person name="Choi D."/>
        </authorList>
    </citation>
    <scope>NUCLEOTIDE SEQUENCE [LARGE SCALE GENOMIC DNA]</scope>
    <source>
        <strain evidence="7">cv. PBC81</strain>
    </source>
</reference>
<dbReference type="GO" id="GO:0046872">
    <property type="term" value="F:metal ion binding"/>
    <property type="evidence" value="ECO:0007669"/>
    <property type="project" value="UniProtKB-KW"/>
</dbReference>
<name>A0A2G2VYC3_CAPBA</name>
<sequence length="106" mass="12170">MKIKNGPTFGYVLMRDFLSALAKILMHNPTSYENYHRIYVPDGYPLKCEPKEALRVNVVFQHIQNIFSDDSTAITEIGDSWYKFQIQCRFIGWSVGATLGYTQSAL</sequence>
<dbReference type="PANTHER" id="PTHR43452:SF6">
    <property type="entry name" value="PYRUVATE DECARBOXYLASE 2"/>
    <property type="match status" value="1"/>
</dbReference>
<dbReference type="OrthoDB" id="1725282at2759"/>
<evidence type="ECO:0000313" key="6">
    <source>
        <dbReference type="EMBL" id="PHT37976.1"/>
    </source>
</evidence>
<keyword evidence="3" id="KW-0479">Metal-binding</keyword>
<dbReference type="Proteomes" id="UP000224567">
    <property type="component" value="Unassembled WGS sequence"/>
</dbReference>
<comment type="cofactor">
    <cofactor evidence="1">
        <name>thiamine diphosphate</name>
        <dbReference type="ChEBI" id="CHEBI:58937"/>
    </cofactor>
</comment>
<dbReference type="GO" id="GO:0004737">
    <property type="term" value="F:pyruvate decarboxylase activity"/>
    <property type="evidence" value="ECO:0007669"/>
    <property type="project" value="TreeGrafter"/>
</dbReference>
<keyword evidence="7" id="KW-1185">Reference proteome</keyword>